<organism evidence="17 18">
    <name type="scientific">Candidatus Saccharicenans subterraneus</name>
    <dbReference type="NCBI Taxonomy" id="2508984"/>
    <lineage>
        <taxon>Bacteria</taxon>
        <taxon>Candidatus Aminicenantota</taxon>
        <taxon>Candidatus Aminicenantia</taxon>
        <taxon>Candidatus Aminicenantales</taxon>
        <taxon>Candidatus Saccharicenantaceae</taxon>
        <taxon>Candidatus Saccharicenans</taxon>
    </lineage>
</organism>
<evidence type="ECO:0000256" key="7">
    <source>
        <dbReference type="ARBA" id="ARBA00022679"/>
    </source>
</evidence>
<dbReference type="EMBL" id="QUAH01000009">
    <property type="protein sequence ID" value="RFT15444.1"/>
    <property type="molecule type" value="Genomic_DNA"/>
</dbReference>
<comment type="catalytic activity">
    <reaction evidence="1">
        <text>a CDP-1,2-diacyl-sn-glycerol + L-serine = a 1,2-diacyl-sn-glycero-3-phospho-L-serine + CMP + H(+)</text>
        <dbReference type="Rhea" id="RHEA:16913"/>
        <dbReference type="ChEBI" id="CHEBI:15378"/>
        <dbReference type="ChEBI" id="CHEBI:33384"/>
        <dbReference type="ChEBI" id="CHEBI:57262"/>
        <dbReference type="ChEBI" id="CHEBI:58332"/>
        <dbReference type="ChEBI" id="CHEBI:60377"/>
        <dbReference type="EC" id="2.7.8.8"/>
    </reaction>
</comment>
<comment type="similarity">
    <text evidence="3 15">Belongs to the CDP-alcohol phosphatidyltransferase class-I family.</text>
</comment>
<reference evidence="17 18" key="1">
    <citation type="submission" date="2018-08" db="EMBL/GenBank/DDBJ databases">
        <title>Genome analysis of the thermophilic bacterium of the candidate phylum Aminicenantes from deep subsurface aquifer revealed its physiology and ecological role.</title>
        <authorList>
            <person name="Kadnikov V.V."/>
            <person name="Mardanov A.V."/>
            <person name="Beletsky A.V."/>
            <person name="Karnachuk O.V."/>
            <person name="Ravin N.V."/>
        </authorList>
    </citation>
    <scope>NUCLEOTIDE SEQUENCE [LARGE SCALE GENOMIC DNA]</scope>
    <source>
        <strain evidence="17">BY38</strain>
    </source>
</reference>
<evidence type="ECO:0000256" key="1">
    <source>
        <dbReference type="ARBA" id="ARBA00000287"/>
    </source>
</evidence>
<dbReference type="Proteomes" id="UP000257323">
    <property type="component" value="Unassembled WGS sequence"/>
</dbReference>
<feature type="transmembrane region" description="Helical" evidence="16">
    <location>
        <begin position="132"/>
        <end position="151"/>
    </location>
</feature>
<evidence type="ECO:0000256" key="10">
    <source>
        <dbReference type="ARBA" id="ARBA00023098"/>
    </source>
</evidence>
<dbReference type="PANTHER" id="PTHR14269">
    <property type="entry name" value="CDP-DIACYLGLYCEROL--GLYCEROL-3-PHOSPHATE 3-PHOSPHATIDYLTRANSFERASE-RELATED"/>
    <property type="match status" value="1"/>
</dbReference>
<keyword evidence="6" id="KW-0444">Lipid biosynthesis</keyword>
<comment type="subcellular location">
    <subcellularLocation>
        <location evidence="2">Endomembrane system</location>
        <topology evidence="2">Multi-pass membrane protein</topology>
    </subcellularLocation>
</comment>
<evidence type="ECO:0000256" key="9">
    <source>
        <dbReference type="ARBA" id="ARBA00022989"/>
    </source>
</evidence>
<dbReference type="GO" id="GO:0012505">
    <property type="term" value="C:endomembrane system"/>
    <property type="evidence" value="ECO:0007669"/>
    <property type="project" value="UniProtKB-SubCell"/>
</dbReference>
<dbReference type="InterPro" id="IPR000462">
    <property type="entry name" value="CDP-OH_P_trans"/>
</dbReference>
<evidence type="ECO:0000256" key="15">
    <source>
        <dbReference type="RuleBase" id="RU003750"/>
    </source>
</evidence>
<keyword evidence="9 16" id="KW-1133">Transmembrane helix</keyword>
<feature type="transmembrane region" description="Helical" evidence="16">
    <location>
        <begin position="101"/>
        <end position="120"/>
    </location>
</feature>
<protein>
    <recommendedName>
        <fullName evidence="5">CDP-diacylglycerol--serine O-phosphatidyltransferase</fullName>
        <ecNumber evidence="4">2.7.8.8</ecNumber>
    </recommendedName>
    <alternativeName>
        <fullName evidence="14">Phosphatidylserine synthase</fullName>
    </alternativeName>
</protein>
<dbReference type="GO" id="GO:0016020">
    <property type="term" value="C:membrane"/>
    <property type="evidence" value="ECO:0007669"/>
    <property type="project" value="InterPro"/>
</dbReference>
<dbReference type="GO" id="GO:0008654">
    <property type="term" value="P:phospholipid biosynthetic process"/>
    <property type="evidence" value="ECO:0007669"/>
    <property type="project" value="UniProtKB-KW"/>
</dbReference>
<dbReference type="InterPro" id="IPR048254">
    <property type="entry name" value="CDP_ALCOHOL_P_TRANSF_CS"/>
</dbReference>
<feature type="transmembrane region" description="Helical" evidence="16">
    <location>
        <begin position="163"/>
        <end position="182"/>
    </location>
</feature>
<keyword evidence="7 15" id="KW-0808">Transferase</keyword>
<dbReference type="Gene3D" id="1.20.120.1760">
    <property type="match status" value="1"/>
</dbReference>
<evidence type="ECO:0000256" key="14">
    <source>
        <dbReference type="ARBA" id="ARBA00032361"/>
    </source>
</evidence>
<dbReference type="GO" id="GO:0003882">
    <property type="term" value="F:CDP-diacylglycerol-serine O-phosphatidyltransferase activity"/>
    <property type="evidence" value="ECO:0007669"/>
    <property type="project" value="UniProtKB-EC"/>
</dbReference>
<gene>
    <name evidence="17" type="ORF">OP8BY_0334</name>
</gene>
<name>A0A3E2BL73_9BACT</name>
<keyword evidence="10" id="KW-0443">Lipid metabolism</keyword>
<feature type="transmembrane region" description="Helical" evidence="16">
    <location>
        <begin position="42"/>
        <end position="63"/>
    </location>
</feature>
<dbReference type="InterPro" id="IPR050324">
    <property type="entry name" value="CDP-alcohol_PTase-I"/>
</dbReference>
<sequence>MKVRIKQPVPRLYFLPSVFTLTNVFFGFLSLTSTFYGRYRWAALWIIIAAMLDGLDGLVARATRTSSDFGIQLDSLADAISFAAAASLLMYFWGLKVLGPAGIFFSFLFIVGGLLRLARYNVRTKSLPDRRFYQGLTVPSAAIFLASLVIFHPEPNYQDLNALYLSAVVVIISLLMISTLRYRNFVSFIINRPVDMKTGLLLAVVLTGLLFRPKYFLLLFTTLNVLYGPVDFLVLKLRRKPVTRIATEKHEPDKSPDLKE</sequence>
<keyword evidence="11 16" id="KW-0472">Membrane</keyword>
<dbReference type="Pfam" id="PF01066">
    <property type="entry name" value="CDP-OH_P_transf"/>
    <property type="match status" value="1"/>
</dbReference>
<feature type="transmembrane region" description="Helical" evidence="16">
    <location>
        <begin position="12"/>
        <end position="36"/>
    </location>
</feature>
<evidence type="ECO:0000256" key="11">
    <source>
        <dbReference type="ARBA" id="ARBA00023136"/>
    </source>
</evidence>
<keyword evidence="8 16" id="KW-0812">Transmembrane</keyword>
<evidence type="ECO:0000256" key="16">
    <source>
        <dbReference type="SAM" id="Phobius"/>
    </source>
</evidence>
<dbReference type="EC" id="2.7.8.8" evidence="4"/>
<evidence type="ECO:0000256" key="3">
    <source>
        <dbReference type="ARBA" id="ARBA00010441"/>
    </source>
</evidence>
<proteinExistence type="inferred from homology"/>
<dbReference type="PANTHER" id="PTHR14269:SF61">
    <property type="entry name" value="CDP-DIACYLGLYCEROL--SERINE O-PHOSPHATIDYLTRANSFERASE"/>
    <property type="match status" value="1"/>
</dbReference>
<evidence type="ECO:0000256" key="6">
    <source>
        <dbReference type="ARBA" id="ARBA00022516"/>
    </source>
</evidence>
<feature type="transmembrane region" description="Helical" evidence="16">
    <location>
        <begin position="217"/>
        <end position="235"/>
    </location>
</feature>
<dbReference type="AlphaFoldDB" id="A0A3E2BL73"/>
<keyword evidence="13" id="KW-1208">Phospholipid metabolism</keyword>
<dbReference type="NCBIfam" id="TIGR00473">
    <property type="entry name" value="pssA"/>
    <property type="match status" value="1"/>
</dbReference>
<dbReference type="InterPro" id="IPR043130">
    <property type="entry name" value="CDP-OH_PTrfase_TM_dom"/>
</dbReference>
<evidence type="ECO:0000256" key="4">
    <source>
        <dbReference type="ARBA" id="ARBA00013174"/>
    </source>
</evidence>
<feature type="transmembrane region" description="Helical" evidence="16">
    <location>
        <begin position="194"/>
        <end position="211"/>
    </location>
</feature>
<comment type="caution">
    <text evidence="17">The sequence shown here is derived from an EMBL/GenBank/DDBJ whole genome shotgun (WGS) entry which is preliminary data.</text>
</comment>
<evidence type="ECO:0000256" key="12">
    <source>
        <dbReference type="ARBA" id="ARBA00023209"/>
    </source>
</evidence>
<evidence type="ECO:0000313" key="17">
    <source>
        <dbReference type="EMBL" id="RFT15444.1"/>
    </source>
</evidence>
<evidence type="ECO:0000256" key="13">
    <source>
        <dbReference type="ARBA" id="ARBA00023264"/>
    </source>
</evidence>
<keyword evidence="12" id="KW-0594">Phospholipid biosynthesis</keyword>
<feature type="transmembrane region" description="Helical" evidence="16">
    <location>
        <begin position="75"/>
        <end position="95"/>
    </location>
</feature>
<evidence type="ECO:0000313" key="18">
    <source>
        <dbReference type="Proteomes" id="UP000257323"/>
    </source>
</evidence>
<dbReference type="PROSITE" id="PS00379">
    <property type="entry name" value="CDP_ALCOHOL_P_TRANSF"/>
    <property type="match status" value="1"/>
</dbReference>
<evidence type="ECO:0000256" key="5">
    <source>
        <dbReference type="ARBA" id="ARBA00017171"/>
    </source>
</evidence>
<dbReference type="InterPro" id="IPR004533">
    <property type="entry name" value="CDP-diaglyc--ser_O-PTrfase"/>
</dbReference>
<evidence type="ECO:0000256" key="2">
    <source>
        <dbReference type="ARBA" id="ARBA00004127"/>
    </source>
</evidence>
<evidence type="ECO:0000256" key="8">
    <source>
        <dbReference type="ARBA" id="ARBA00022692"/>
    </source>
</evidence>
<accession>A0A3E2BL73</accession>